<proteinExistence type="predicted"/>
<feature type="domain" description="RanBP2-type" evidence="4">
    <location>
        <begin position="12"/>
        <end position="38"/>
    </location>
</feature>
<organism evidence="5 6">
    <name type="scientific">Phaeosphaeria nodorum (strain SN15 / ATCC MYA-4574 / FGSC 10173)</name>
    <name type="common">Glume blotch fungus</name>
    <name type="synonym">Parastagonospora nodorum</name>
    <dbReference type="NCBI Taxonomy" id="321614"/>
    <lineage>
        <taxon>Eukaryota</taxon>
        <taxon>Fungi</taxon>
        <taxon>Dikarya</taxon>
        <taxon>Ascomycota</taxon>
        <taxon>Pezizomycotina</taxon>
        <taxon>Dothideomycetes</taxon>
        <taxon>Pleosporomycetidae</taxon>
        <taxon>Pleosporales</taxon>
        <taxon>Pleosporineae</taxon>
        <taxon>Phaeosphaeriaceae</taxon>
        <taxon>Parastagonospora</taxon>
    </lineage>
</organism>
<name>A0A7U2HWA8_PHANO</name>
<feature type="domain" description="RanBP2-type" evidence="4">
    <location>
        <begin position="128"/>
        <end position="153"/>
    </location>
</feature>
<keyword evidence="2" id="KW-0863">Zinc-finger</keyword>
<accession>A0A7U2HWA8</accession>
<feature type="domain" description="RanBP2-type" evidence="4">
    <location>
        <begin position="79"/>
        <end position="104"/>
    </location>
</feature>
<dbReference type="Gene3D" id="4.10.1060.10">
    <property type="entry name" value="Zinc finger, RanBP2-type"/>
    <property type="match status" value="1"/>
</dbReference>
<keyword evidence="3" id="KW-0862">Zinc</keyword>
<dbReference type="Proteomes" id="UP000663193">
    <property type="component" value="Chromosome 1"/>
</dbReference>
<protein>
    <recommendedName>
        <fullName evidence="4">RanBP2-type domain-containing protein</fullName>
    </recommendedName>
</protein>
<gene>
    <name evidence="5" type="ORF">JI435_425520</name>
</gene>
<dbReference type="AlphaFoldDB" id="A0A7U2HWA8"/>
<evidence type="ECO:0000256" key="2">
    <source>
        <dbReference type="ARBA" id="ARBA00022771"/>
    </source>
</evidence>
<dbReference type="VEuPathDB" id="FungiDB:JI435_425520"/>
<dbReference type="OrthoDB" id="3794090at2759"/>
<evidence type="ECO:0000259" key="4">
    <source>
        <dbReference type="SMART" id="SM00547"/>
    </source>
</evidence>
<dbReference type="SMART" id="SM00547">
    <property type="entry name" value="ZnF_RBZ"/>
    <property type="match status" value="3"/>
</dbReference>
<dbReference type="EMBL" id="CP069023">
    <property type="protein sequence ID" value="QRC90507.1"/>
    <property type="molecule type" value="Genomic_DNA"/>
</dbReference>
<evidence type="ECO:0000256" key="3">
    <source>
        <dbReference type="ARBA" id="ARBA00022833"/>
    </source>
</evidence>
<reference evidence="6" key="1">
    <citation type="journal article" date="2021" name="BMC Genomics">
        <title>Chromosome-level genome assembly and manually-curated proteome of model necrotroph Parastagonospora nodorum Sn15 reveals a genome-wide trove of candidate effector homologs, and redundancy of virulence-related functions within an accessory chromosome.</title>
        <authorList>
            <person name="Bertazzoni S."/>
            <person name="Jones D.A.B."/>
            <person name="Phan H.T."/>
            <person name="Tan K.-C."/>
            <person name="Hane J.K."/>
        </authorList>
    </citation>
    <scope>NUCLEOTIDE SEQUENCE [LARGE SCALE GENOMIC DNA]</scope>
    <source>
        <strain evidence="6">SN15 / ATCC MYA-4574 / FGSC 10173)</strain>
    </source>
</reference>
<keyword evidence="6" id="KW-1185">Reference proteome</keyword>
<evidence type="ECO:0000313" key="5">
    <source>
        <dbReference type="EMBL" id="QRC90507.1"/>
    </source>
</evidence>
<dbReference type="GO" id="GO:0008270">
    <property type="term" value="F:zinc ion binding"/>
    <property type="evidence" value="ECO:0007669"/>
    <property type="project" value="UniProtKB-KW"/>
</dbReference>
<evidence type="ECO:0000313" key="6">
    <source>
        <dbReference type="Proteomes" id="UP000663193"/>
    </source>
</evidence>
<evidence type="ECO:0000256" key="1">
    <source>
        <dbReference type="ARBA" id="ARBA00022723"/>
    </source>
</evidence>
<sequence>MAKSNPAATRNGDWICTSCQATNFTANSEQHCLSCGHYQASYSTSPSGYQQSTHLHRVYEADHRPAYELQHTAMNDGYELWHCYECDADNPDWHTEQCPVCGTPRPEQSRMSSTPMNTLGGAGSPAEGIWECSNCGAVNSAMHWNQCGECAFLN</sequence>
<keyword evidence="1" id="KW-0479">Metal-binding</keyword>
<dbReference type="InterPro" id="IPR001876">
    <property type="entry name" value="Znf_RanBP2"/>
</dbReference>